<name>A0A974C677_XENLA</name>
<proteinExistence type="predicted"/>
<evidence type="ECO:0000313" key="2">
    <source>
        <dbReference type="Proteomes" id="UP000694892"/>
    </source>
</evidence>
<evidence type="ECO:0000313" key="1">
    <source>
        <dbReference type="EMBL" id="OCT67469.1"/>
    </source>
</evidence>
<protein>
    <submittedName>
        <fullName evidence="1">Uncharacterized protein</fullName>
    </submittedName>
</protein>
<dbReference type="EMBL" id="CM004480">
    <property type="protein sequence ID" value="OCT67469.1"/>
    <property type="molecule type" value="Genomic_DNA"/>
</dbReference>
<organism evidence="1 2">
    <name type="scientific">Xenopus laevis</name>
    <name type="common">African clawed frog</name>
    <dbReference type="NCBI Taxonomy" id="8355"/>
    <lineage>
        <taxon>Eukaryota</taxon>
        <taxon>Metazoa</taxon>
        <taxon>Chordata</taxon>
        <taxon>Craniata</taxon>
        <taxon>Vertebrata</taxon>
        <taxon>Euteleostomi</taxon>
        <taxon>Amphibia</taxon>
        <taxon>Batrachia</taxon>
        <taxon>Anura</taxon>
        <taxon>Pipoidea</taxon>
        <taxon>Pipidae</taxon>
        <taxon>Xenopodinae</taxon>
        <taxon>Xenopus</taxon>
        <taxon>Xenopus</taxon>
    </lineage>
</organism>
<dbReference type="Proteomes" id="UP000694892">
    <property type="component" value="Chromosome 8L"/>
</dbReference>
<sequence length="84" mass="9159">MRDPCSVGMDCRPICQHRGCSGNEAASLVFCSRRLHFVNGLLIKALFVQLGSHSSPPNPSPLPSSHPLSFIPLRAMLLFTSHIC</sequence>
<accession>A0A974C677</accession>
<gene>
    <name evidence="1" type="ORF">XELAEV_18038766mg</name>
</gene>
<dbReference type="AlphaFoldDB" id="A0A974C677"/>
<reference evidence="2" key="1">
    <citation type="journal article" date="2016" name="Nature">
        <title>Genome evolution in the allotetraploid frog Xenopus laevis.</title>
        <authorList>
            <person name="Session A.M."/>
            <person name="Uno Y."/>
            <person name="Kwon T."/>
            <person name="Chapman J.A."/>
            <person name="Toyoda A."/>
            <person name="Takahashi S."/>
            <person name="Fukui A."/>
            <person name="Hikosaka A."/>
            <person name="Suzuki A."/>
            <person name="Kondo M."/>
            <person name="van Heeringen S.J."/>
            <person name="Quigley I."/>
            <person name="Heinz S."/>
            <person name="Ogino H."/>
            <person name="Ochi H."/>
            <person name="Hellsten U."/>
            <person name="Lyons J.B."/>
            <person name="Simakov O."/>
            <person name="Putnam N."/>
            <person name="Stites J."/>
            <person name="Kuroki Y."/>
            <person name="Tanaka T."/>
            <person name="Michiue T."/>
            <person name="Watanabe M."/>
            <person name="Bogdanovic O."/>
            <person name="Lister R."/>
            <person name="Georgiou G."/>
            <person name="Paranjpe S.S."/>
            <person name="van Kruijsbergen I."/>
            <person name="Shu S."/>
            <person name="Carlson J."/>
            <person name="Kinoshita T."/>
            <person name="Ohta Y."/>
            <person name="Mawaribuchi S."/>
            <person name="Jenkins J."/>
            <person name="Grimwood J."/>
            <person name="Schmutz J."/>
            <person name="Mitros T."/>
            <person name="Mozaffari S.V."/>
            <person name="Suzuki Y."/>
            <person name="Haramoto Y."/>
            <person name="Yamamoto T.S."/>
            <person name="Takagi C."/>
            <person name="Heald R."/>
            <person name="Miller K."/>
            <person name="Haudenschild C."/>
            <person name="Kitzman J."/>
            <person name="Nakayama T."/>
            <person name="Izutsu Y."/>
            <person name="Robert J."/>
            <person name="Fortriede J."/>
            <person name="Burns K."/>
            <person name="Lotay V."/>
            <person name="Karimi K."/>
            <person name="Yasuoka Y."/>
            <person name="Dichmann D.S."/>
            <person name="Flajnik M.F."/>
            <person name="Houston D.W."/>
            <person name="Shendure J."/>
            <person name="DuPasquier L."/>
            <person name="Vize P.D."/>
            <person name="Zorn A.M."/>
            <person name="Ito M."/>
            <person name="Marcotte E.M."/>
            <person name="Wallingford J.B."/>
            <person name="Ito Y."/>
            <person name="Asashima M."/>
            <person name="Ueno N."/>
            <person name="Matsuda Y."/>
            <person name="Veenstra G.J."/>
            <person name="Fujiyama A."/>
            <person name="Harland R.M."/>
            <person name="Taira M."/>
            <person name="Rokhsar D.S."/>
        </authorList>
    </citation>
    <scope>NUCLEOTIDE SEQUENCE [LARGE SCALE GENOMIC DNA]</scope>
    <source>
        <strain evidence="2">J</strain>
    </source>
</reference>